<dbReference type="Proteomes" id="UP000185744">
    <property type="component" value="Unassembled WGS sequence"/>
</dbReference>
<dbReference type="InParanoid" id="A0A1Q6DVD0"/>
<name>A0A1Q6DVD0_METT1</name>
<proteinExistence type="predicted"/>
<dbReference type="STRING" id="1903181.BTN85_0818"/>
<feature type="compositionally biased region" description="Basic residues" evidence="1">
    <location>
        <begin position="8"/>
        <end position="23"/>
    </location>
</feature>
<comment type="caution">
    <text evidence="2">The sequence shown here is derived from an EMBL/GenBank/DDBJ whole genome shotgun (WGS) entry which is preliminary data.</text>
</comment>
<reference evidence="2" key="1">
    <citation type="submission" date="2016-12" db="EMBL/GenBank/DDBJ databases">
        <title>Discovery of methanogenic haloarchaea.</title>
        <authorList>
            <person name="Sorokin D.Y."/>
            <person name="Makarova K.S."/>
            <person name="Abbas B."/>
            <person name="Ferrer M."/>
            <person name="Golyshin P.N."/>
        </authorList>
    </citation>
    <scope>NUCLEOTIDE SEQUENCE [LARGE SCALE GENOMIC DNA]</scope>
    <source>
        <strain evidence="2">HMET1</strain>
    </source>
</reference>
<feature type="region of interest" description="Disordered" evidence="1">
    <location>
        <begin position="1"/>
        <end position="40"/>
    </location>
</feature>
<accession>A0A1Q6DVD0</accession>
<organism evidence="2 3">
    <name type="scientific">Methanohalarchaeum thermophilum</name>
    <dbReference type="NCBI Taxonomy" id="1903181"/>
    <lineage>
        <taxon>Archaea</taxon>
        <taxon>Methanobacteriati</taxon>
        <taxon>Methanobacteriota</taxon>
        <taxon>Methanonatronarchaeia</taxon>
        <taxon>Methanonatronarchaeales</taxon>
        <taxon>Methanonatronarchaeaceae</taxon>
        <taxon>Candidatus Methanohalarchaeum</taxon>
    </lineage>
</organism>
<evidence type="ECO:0000313" key="3">
    <source>
        <dbReference type="Proteomes" id="UP000185744"/>
    </source>
</evidence>
<dbReference type="AlphaFoldDB" id="A0A1Q6DVD0"/>
<gene>
    <name evidence="2" type="ORF">BTN85_0818</name>
</gene>
<dbReference type="EMBL" id="MSDW01000001">
    <property type="protein sequence ID" value="OKY78329.1"/>
    <property type="molecule type" value="Genomic_DNA"/>
</dbReference>
<evidence type="ECO:0000256" key="1">
    <source>
        <dbReference type="SAM" id="MobiDB-lite"/>
    </source>
</evidence>
<keyword evidence="3" id="KW-1185">Reference proteome</keyword>
<evidence type="ECO:0000313" key="2">
    <source>
        <dbReference type="EMBL" id="OKY78329.1"/>
    </source>
</evidence>
<protein>
    <submittedName>
        <fullName evidence="2">Uncharacterized protein</fullName>
    </submittedName>
</protein>
<sequence>MTKIQNYSKRRIQPFSNKQRKQKINLNKQLDGPMYRGDEK</sequence>